<dbReference type="InterPro" id="IPR050879">
    <property type="entry name" value="Acyltransferase_3"/>
</dbReference>
<evidence type="ECO:0000313" key="4">
    <source>
        <dbReference type="Proteomes" id="UP000619238"/>
    </source>
</evidence>
<feature type="transmembrane region" description="Helical" evidence="1">
    <location>
        <begin position="320"/>
        <end position="341"/>
    </location>
</feature>
<feature type="transmembrane region" description="Helical" evidence="1">
    <location>
        <begin position="289"/>
        <end position="308"/>
    </location>
</feature>
<dbReference type="InterPro" id="IPR002656">
    <property type="entry name" value="Acyl_transf_3_dom"/>
</dbReference>
<gene>
    <name evidence="3" type="ORF">H2O64_09410</name>
</gene>
<evidence type="ECO:0000313" key="3">
    <source>
        <dbReference type="EMBL" id="MBC8754887.1"/>
    </source>
</evidence>
<dbReference type="Pfam" id="PF01757">
    <property type="entry name" value="Acyl_transf_3"/>
    <property type="match status" value="1"/>
</dbReference>
<accession>A0ABR7Q8J9</accession>
<dbReference type="RefSeq" id="WP_187561939.1">
    <property type="nucleotide sequence ID" value="NZ_JACGWS010000005.1"/>
</dbReference>
<dbReference type="Proteomes" id="UP000619238">
    <property type="component" value="Unassembled WGS sequence"/>
</dbReference>
<evidence type="ECO:0000259" key="2">
    <source>
        <dbReference type="Pfam" id="PF01757"/>
    </source>
</evidence>
<evidence type="ECO:0000256" key="1">
    <source>
        <dbReference type="SAM" id="Phobius"/>
    </source>
</evidence>
<proteinExistence type="predicted"/>
<feature type="transmembrane region" description="Helical" evidence="1">
    <location>
        <begin position="250"/>
        <end position="268"/>
    </location>
</feature>
<feature type="transmembrane region" description="Helical" evidence="1">
    <location>
        <begin position="9"/>
        <end position="26"/>
    </location>
</feature>
<feature type="transmembrane region" description="Helical" evidence="1">
    <location>
        <begin position="196"/>
        <end position="213"/>
    </location>
</feature>
<dbReference type="PANTHER" id="PTHR23028">
    <property type="entry name" value="ACETYLTRANSFERASE"/>
    <property type="match status" value="1"/>
</dbReference>
<keyword evidence="1" id="KW-0472">Membrane</keyword>
<feature type="transmembrane region" description="Helical" evidence="1">
    <location>
        <begin position="83"/>
        <end position="102"/>
    </location>
</feature>
<dbReference type="PANTHER" id="PTHR23028:SF53">
    <property type="entry name" value="ACYL_TRANSF_3 DOMAIN-CONTAINING PROTEIN"/>
    <property type="match status" value="1"/>
</dbReference>
<sequence>MILPNLNPLRFLLAFTVMIFHIPQFFKNRGLPYFDDFSVFHKGTEAVYVFFVLSGFLIIRLLYRERENTGKVGIRKFYMRRILRIYPLYFLIMIVGFLYYNVVLEYLGIPYANDYDIVNAVLLYTFFLPNVASGLYQPGGAIEILWSIGIEEQFYLFIAPTLAYLNKRFFSTFLIIFTLGYFVLFATDIFPFLRKFDFLYFYFSTGGLFAILHEKYDIGNRIHKYFKVLILLVFTLYFCTNILQGINLNLYHFIGMILFSFVILTLSYSPVINIRNSFVNYLGRISYGIYMYHALVMQLIGLVLLKLVDKIQMPDFVVILLSYGLVFGVTIIVSHFSYVYFEKPFLKLKNKFR</sequence>
<organism evidence="3 4">
    <name type="scientific">Kordia aestuariivivens</name>
    <dbReference type="NCBI Taxonomy" id="2759037"/>
    <lineage>
        <taxon>Bacteria</taxon>
        <taxon>Pseudomonadati</taxon>
        <taxon>Bacteroidota</taxon>
        <taxon>Flavobacteriia</taxon>
        <taxon>Flavobacteriales</taxon>
        <taxon>Flavobacteriaceae</taxon>
        <taxon>Kordia</taxon>
    </lineage>
</organism>
<reference evidence="3 4" key="1">
    <citation type="submission" date="2020-07" db="EMBL/GenBank/DDBJ databases">
        <title>Description of Kordia aestuariivivens sp. nov., isolated from a tidal flat.</title>
        <authorList>
            <person name="Park S."/>
            <person name="Yoon J.-H."/>
        </authorList>
    </citation>
    <scope>NUCLEOTIDE SEQUENCE [LARGE SCALE GENOMIC DNA]</scope>
    <source>
        <strain evidence="3 4">YSTF-M3</strain>
    </source>
</reference>
<keyword evidence="1" id="KW-1133">Transmembrane helix</keyword>
<dbReference type="EMBL" id="JACGWS010000005">
    <property type="protein sequence ID" value="MBC8754887.1"/>
    <property type="molecule type" value="Genomic_DNA"/>
</dbReference>
<feature type="transmembrane region" description="Helical" evidence="1">
    <location>
        <begin position="169"/>
        <end position="190"/>
    </location>
</feature>
<dbReference type="GO" id="GO:0016746">
    <property type="term" value="F:acyltransferase activity"/>
    <property type="evidence" value="ECO:0007669"/>
    <property type="project" value="UniProtKB-KW"/>
</dbReference>
<keyword evidence="4" id="KW-1185">Reference proteome</keyword>
<feature type="domain" description="Acyltransferase 3" evidence="2">
    <location>
        <begin position="6"/>
        <end position="333"/>
    </location>
</feature>
<feature type="transmembrane region" description="Helical" evidence="1">
    <location>
        <begin position="122"/>
        <end position="148"/>
    </location>
</feature>
<feature type="transmembrane region" description="Helical" evidence="1">
    <location>
        <begin position="225"/>
        <end position="244"/>
    </location>
</feature>
<feature type="transmembrane region" description="Helical" evidence="1">
    <location>
        <begin position="46"/>
        <end position="63"/>
    </location>
</feature>
<name>A0ABR7Q8J9_9FLAO</name>
<protein>
    <submittedName>
        <fullName evidence="3">Acyltransferase</fullName>
    </submittedName>
</protein>
<comment type="caution">
    <text evidence="3">The sequence shown here is derived from an EMBL/GenBank/DDBJ whole genome shotgun (WGS) entry which is preliminary data.</text>
</comment>
<keyword evidence="3" id="KW-0012">Acyltransferase</keyword>
<keyword evidence="3" id="KW-0808">Transferase</keyword>
<keyword evidence="1" id="KW-0812">Transmembrane</keyword>